<dbReference type="Gene3D" id="3.90.25.10">
    <property type="entry name" value="UDP-galactose 4-epimerase, domain 1"/>
    <property type="match status" value="1"/>
</dbReference>
<dbReference type="Pfam" id="PF01370">
    <property type="entry name" value="Epimerase"/>
    <property type="match status" value="1"/>
</dbReference>
<comment type="caution">
    <text evidence="4">The sequence shown here is derived from an EMBL/GenBank/DDBJ whole genome shotgun (WGS) entry which is preliminary data.</text>
</comment>
<gene>
    <name evidence="4" type="ORF">SCUCBS95973_002296</name>
</gene>
<dbReference type="PANTHER" id="PTHR43103:SF3">
    <property type="entry name" value="ADP-L-GLYCERO-D-MANNO-HEPTOSE-6-EPIMERASE"/>
    <property type="match status" value="1"/>
</dbReference>
<dbReference type="Proteomes" id="UP001642405">
    <property type="component" value="Unassembled WGS sequence"/>
</dbReference>
<dbReference type="PANTHER" id="PTHR43103">
    <property type="entry name" value="NUCLEOSIDE-DIPHOSPHATE-SUGAR EPIMERASE"/>
    <property type="match status" value="1"/>
</dbReference>
<evidence type="ECO:0000256" key="1">
    <source>
        <dbReference type="ARBA" id="ARBA00022857"/>
    </source>
</evidence>
<sequence length="325" mass="35185">MRVLVTGGAGFIGQITAKALLDDSRYTEVVLVDIVQPPVPPGVGHPERARCVQADLGKPGDVAAVVGDGQDLDSALLLHGIMSSGAEADFELGYHVNVDATLAVLNQLARVRPGVRVLYASSEAVYGRPVPKTRPVTEDDIPCPEMSYGCQKIICETYINDYTRRGLLNGFSLRFPTISVRPGAPSAAISSFLSGIIREPLAGKPCVVPLRDRQWRHWMSSPKTLVSNILVVLQLPREALPLHRRAVNMPGFAVTIQQMLYALEAVGGKEAVALVEEKEVPEIQSTLYSWADDFDNSLALSLGMTQDTSFVDSVRDYMVTIGASK</sequence>
<name>A0ABP0B601_9PEZI</name>
<organism evidence="4 5">
    <name type="scientific">Sporothrix curviconia</name>
    <dbReference type="NCBI Taxonomy" id="1260050"/>
    <lineage>
        <taxon>Eukaryota</taxon>
        <taxon>Fungi</taxon>
        <taxon>Dikarya</taxon>
        <taxon>Ascomycota</taxon>
        <taxon>Pezizomycotina</taxon>
        <taxon>Sordariomycetes</taxon>
        <taxon>Sordariomycetidae</taxon>
        <taxon>Ophiostomatales</taxon>
        <taxon>Ophiostomataceae</taxon>
        <taxon>Sporothrix</taxon>
    </lineage>
</organism>
<protein>
    <recommendedName>
        <fullName evidence="3">NAD-dependent epimerase/dehydratase domain-containing protein</fullName>
    </recommendedName>
</protein>
<proteinExistence type="predicted"/>
<keyword evidence="2" id="KW-0119">Carbohydrate metabolism</keyword>
<evidence type="ECO:0000313" key="5">
    <source>
        <dbReference type="Proteomes" id="UP001642405"/>
    </source>
</evidence>
<feature type="domain" description="NAD-dependent epimerase/dehydratase" evidence="3">
    <location>
        <begin position="3"/>
        <end position="221"/>
    </location>
</feature>
<evidence type="ECO:0000259" key="3">
    <source>
        <dbReference type="Pfam" id="PF01370"/>
    </source>
</evidence>
<dbReference type="SUPFAM" id="SSF51735">
    <property type="entry name" value="NAD(P)-binding Rossmann-fold domains"/>
    <property type="match status" value="1"/>
</dbReference>
<keyword evidence="5" id="KW-1185">Reference proteome</keyword>
<dbReference type="EMBL" id="CAWUHB010000009">
    <property type="protein sequence ID" value="CAK7214907.1"/>
    <property type="molecule type" value="Genomic_DNA"/>
</dbReference>
<reference evidence="4 5" key="1">
    <citation type="submission" date="2024-01" db="EMBL/GenBank/DDBJ databases">
        <authorList>
            <person name="Allen C."/>
            <person name="Tagirdzhanova G."/>
        </authorList>
    </citation>
    <scope>NUCLEOTIDE SEQUENCE [LARGE SCALE GENOMIC DNA]</scope>
</reference>
<accession>A0ABP0B601</accession>
<dbReference type="Gene3D" id="3.40.50.720">
    <property type="entry name" value="NAD(P)-binding Rossmann-like Domain"/>
    <property type="match status" value="1"/>
</dbReference>
<keyword evidence="1" id="KW-0521">NADP</keyword>
<dbReference type="InterPro" id="IPR036291">
    <property type="entry name" value="NAD(P)-bd_dom_sf"/>
</dbReference>
<evidence type="ECO:0000313" key="4">
    <source>
        <dbReference type="EMBL" id="CAK7214907.1"/>
    </source>
</evidence>
<evidence type="ECO:0000256" key="2">
    <source>
        <dbReference type="ARBA" id="ARBA00023277"/>
    </source>
</evidence>
<dbReference type="InterPro" id="IPR001509">
    <property type="entry name" value="Epimerase_deHydtase"/>
</dbReference>